<comment type="caution">
    <text evidence="2">The sequence shown here is derived from an EMBL/GenBank/DDBJ whole genome shotgun (WGS) entry which is preliminary data.</text>
</comment>
<protein>
    <submittedName>
        <fullName evidence="2">Uncharacterized protein</fullName>
    </submittedName>
</protein>
<gene>
    <name evidence="2" type="ORF">T459_34665</name>
</gene>
<evidence type="ECO:0000313" key="2">
    <source>
        <dbReference type="EMBL" id="PHT61472.1"/>
    </source>
</evidence>
<proteinExistence type="predicted"/>
<dbReference type="Gramene" id="PHT61472">
    <property type="protein sequence ID" value="PHT61472"/>
    <property type="gene ID" value="T459_34665"/>
</dbReference>
<organism evidence="2 3">
    <name type="scientific">Capsicum annuum</name>
    <name type="common">Capsicum pepper</name>
    <dbReference type="NCBI Taxonomy" id="4072"/>
    <lineage>
        <taxon>Eukaryota</taxon>
        <taxon>Viridiplantae</taxon>
        <taxon>Streptophyta</taxon>
        <taxon>Embryophyta</taxon>
        <taxon>Tracheophyta</taxon>
        <taxon>Spermatophyta</taxon>
        <taxon>Magnoliopsida</taxon>
        <taxon>eudicotyledons</taxon>
        <taxon>Gunneridae</taxon>
        <taxon>Pentapetalae</taxon>
        <taxon>asterids</taxon>
        <taxon>lamiids</taxon>
        <taxon>Solanales</taxon>
        <taxon>Solanaceae</taxon>
        <taxon>Solanoideae</taxon>
        <taxon>Capsiceae</taxon>
        <taxon>Capsicum</taxon>
    </lineage>
</organism>
<reference evidence="2 3" key="1">
    <citation type="journal article" date="2014" name="Nat. Genet.">
        <title>Genome sequence of the hot pepper provides insights into the evolution of pungency in Capsicum species.</title>
        <authorList>
            <person name="Kim S."/>
            <person name="Park M."/>
            <person name="Yeom S.I."/>
            <person name="Kim Y.M."/>
            <person name="Lee J.M."/>
            <person name="Lee H.A."/>
            <person name="Seo E."/>
            <person name="Choi J."/>
            <person name="Cheong K."/>
            <person name="Kim K.T."/>
            <person name="Jung K."/>
            <person name="Lee G.W."/>
            <person name="Oh S.K."/>
            <person name="Bae C."/>
            <person name="Kim S.B."/>
            <person name="Lee H.Y."/>
            <person name="Kim S.Y."/>
            <person name="Kim M.S."/>
            <person name="Kang B.C."/>
            <person name="Jo Y.D."/>
            <person name="Yang H.B."/>
            <person name="Jeong H.J."/>
            <person name="Kang W.H."/>
            <person name="Kwon J.K."/>
            <person name="Shin C."/>
            <person name="Lim J.Y."/>
            <person name="Park J.H."/>
            <person name="Huh J.H."/>
            <person name="Kim J.S."/>
            <person name="Kim B.D."/>
            <person name="Cohen O."/>
            <person name="Paran I."/>
            <person name="Suh M.C."/>
            <person name="Lee S.B."/>
            <person name="Kim Y.K."/>
            <person name="Shin Y."/>
            <person name="Noh S.J."/>
            <person name="Park J."/>
            <person name="Seo Y.S."/>
            <person name="Kwon S.Y."/>
            <person name="Kim H.A."/>
            <person name="Park J.M."/>
            <person name="Kim H.J."/>
            <person name="Choi S.B."/>
            <person name="Bosland P.W."/>
            <person name="Reeves G."/>
            <person name="Jo S.H."/>
            <person name="Lee B.W."/>
            <person name="Cho H.T."/>
            <person name="Choi H.S."/>
            <person name="Lee M.S."/>
            <person name="Yu Y."/>
            <person name="Do Choi Y."/>
            <person name="Park B.S."/>
            <person name="van Deynze A."/>
            <person name="Ashrafi H."/>
            <person name="Hill T."/>
            <person name="Kim W.T."/>
            <person name="Pai H.S."/>
            <person name="Ahn H.K."/>
            <person name="Yeam I."/>
            <person name="Giovannoni J.J."/>
            <person name="Rose J.K."/>
            <person name="Sorensen I."/>
            <person name="Lee S.J."/>
            <person name="Kim R.W."/>
            <person name="Choi I.Y."/>
            <person name="Choi B.S."/>
            <person name="Lim J.S."/>
            <person name="Lee Y.H."/>
            <person name="Choi D."/>
        </authorList>
    </citation>
    <scope>NUCLEOTIDE SEQUENCE [LARGE SCALE GENOMIC DNA]</scope>
    <source>
        <strain evidence="3">cv. CM334</strain>
    </source>
</reference>
<dbReference type="AlphaFoldDB" id="A0A2G2XVH4"/>
<feature type="region of interest" description="Disordered" evidence="1">
    <location>
        <begin position="57"/>
        <end position="129"/>
    </location>
</feature>
<evidence type="ECO:0000313" key="3">
    <source>
        <dbReference type="Proteomes" id="UP000222542"/>
    </source>
</evidence>
<feature type="compositionally biased region" description="Polar residues" evidence="1">
    <location>
        <begin position="114"/>
        <end position="129"/>
    </location>
</feature>
<name>A0A2G2XVH4_CAPAN</name>
<accession>A0A2G2XVH4</accession>
<keyword evidence="3" id="KW-1185">Reference proteome</keyword>
<reference evidence="2 3" key="2">
    <citation type="journal article" date="2017" name="Genome Biol.">
        <title>New reference genome sequences of hot pepper reveal the massive evolution of plant disease-resistance genes by retroduplication.</title>
        <authorList>
            <person name="Kim S."/>
            <person name="Park J."/>
            <person name="Yeom S.I."/>
            <person name="Kim Y.M."/>
            <person name="Seo E."/>
            <person name="Kim K.T."/>
            <person name="Kim M.S."/>
            <person name="Lee J.M."/>
            <person name="Cheong K."/>
            <person name="Shin H.S."/>
            <person name="Kim S.B."/>
            <person name="Han K."/>
            <person name="Lee J."/>
            <person name="Park M."/>
            <person name="Lee H.A."/>
            <person name="Lee H.Y."/>
            <person name="Lee Y."/>
            <person name="Oh S."/>
            <person name="Lee J.H."/>
            <person name="Choi E."/>
            <person name="Choi E."/>
            <person name="Lee S.E."/>
            <person name="Jeon J."/>
            <person name="Kim H."/>
            <person name="Choi G."/>
            <person name="Song H."/>
            <person name="Lee J."/>
            <person name="Lee S.C."/>
            <person name="Kwon J.K."/>
            <person name="Lee H.Y."/>
            <person name="Koo N."/>
            <person name="Hong Y."/>
            <person name="Kim R.W."/>
            <person name="Kang W.H."/>
            <person name="Huh J.H."/>
            <person name="Kang B.C."/>
            <person name="Yang T.J."/>
            <person name="Lee Y.H."/>
            <person name="Bennetzen J.L."/>
            <person name="Choi D."/>
        </authorList>
    </citation>
    <scope>NUCLEOTIDE SEQUENCE [LARGE SCALE GENOMIC DNA]</scope>
    <source>
        <strain evidence="3">cv. CM334</strain>
    </source>
</reference>
<feature type="compositionally biased region" description="Basic and acidic residues" evidence="1">
    <location>
        <begin position="79"/>
        <end position="95"/>
    </location>
</feature>
<dbReference type="Proteomes" id="UP000222542">
    <property type="component" value="Unassembled WGS sequence"/>
</dbReference>
<evidence type="ECO:0000256" key="1">
    <source>
        <dbReference type="SAM" id="MobiDB-lite"/>
    </source>
</evidence>
<dbReference type="EMBL" id="AYRZ02000148">
    <property type="protein sequence ID" value="PHT61472.1"/>
    <property type="molecule type" value="Genomic_DNA"/>
</dbReference>
<sequence>MTLPIMVGRNGSYNDLVASIIDIGDLNCEPSDVVISYLMNSREKACFKNKGVEKPLEEPLNSLPPLIPHPLFDDDSVEYENKGDHPMNMEYHSMDMEYDPLDTENTKEDCGLGSQPNHSFSDETNFYRE</sequence>